<accession>A0AAV1KVC5</accession>
<dbReference type="GO" id="GO:0003676">
    <property type="term" value="F:nucleic acid binding"/>
    <property type="evidence" value="ECO:0007669"/>
    <property type="project" value="InterPro"/>
</dbReference>
<dbReference type="EMBL" id="CAVLGL010000081">
    <property type="protein sequence ID" value="CAK1586978.1"/>
    <property type="molecule type" value="Genomic_DNA"/>
</dbReference>
<gene>
    <name evidence="2" type="ORF">PARMNEM_LOCUS7861</name>
</gene>
<name>A0AAV1KVC5_9NEOP</name>
<feature type="region of interest" description="Disordered" evidence="1">
    <location>
        <begin position="32"/>
        <end position="51"/>
    </location>
</feature>
<evidence type="ECO:0000313" key="3">
    <source>
        <dbReference type="Proteomes" id="UP001314205"/>
    </source>
</evidence>
<sequence length="133" mass="15388">MERNLKKDQSVQSRNKTSIPRRRPRAVVLGTRPHRPRTVSAVPPPLAPQPSCGCVSRPWSPYPDDLNPIEHIWDNLKRRVRSRIPAPTTIDELKQSVIEEWQNIPQQQIKDVIDSMPNRLMEVMRARGGNTHY</sequence>
<evidence type="ECO:0000256" key="1">
    <source>
        <dbReference type="SAM" id="MobiDB-lite"/>
    </source>
</evidence>
<evidence type="ECO:0000313" key="2">
    <source>
        <dbReference type="EMBL" id="CAK1586978.1"/>
    </source>
</evidence>
<protein>
    <recommendedName>
        <fullName evidence="4">Tc1-like transposase DDE domain-containing protein</fullName>
    </recommendedName>
</protein>
<evidence type="ECO:0008006" key="4">
    <source>
        <dbReference type="Google" id="ProtNLM"/>
    </source>
</evidence>
<dbReference type="InterPro" id="IPR036397">
    <property type="entry name" value="RNaseH_sf"/>
</dbReference>
<reference evidence="2 3" key="1">
    <citation type="submission" date="2023-11" db="EMBL/GenBank/DDBJ databases">
        <authorList>
            <person name="Hedman E."/>
            <person name="Englund M."/>
            <person name="Stromberg M."/>
            <person name="Nyberg Akerstrom W."/>
            <person name="Nylinder S."/>
            <person name="Jareborg N."/>
            <person name="Kallberg Y."/>
            <person name="Kronander E."/>
        </authorList>
    </citation>
    <scope>NUCLEOTIDE SEQUENCE [LARGE SCALE GENOMIC DNA]</scope>
</reference>
<dbReference type="AlphaFoldDB" id="A0AAV1KVC5"/>
<dbReference type="Gene3D" id="3.30.420.10">
    <property type="entry name" value="Ribonuclease H-like superfamily/Ribonuclease H"/>
    <property type="match status" value="1"/>
</dbReference>
<feature type="region of interest" description="Disordered" evidence="1">
    <location>
        <begin position="1"/>
        <end position="25"/>
    </location>
</feature>
<proteinExistence type="predicted"/>
<comment type="caution">
    <text evidence="2">The sequence shown here is derived from an EMBL/GenBank/DDBJ whole genome shotgun (WGS) entry which is preliminary data.</text>
</comment>
<dbReference type="Proteomes" id="UP001314205">
    <property type="component" value="Unassembled WGS sequence"/>
</dbReference>
<organism evidence="2 3">
    <name type="scientific">Parnassius mnemosyne</name>
    <name type="common">clouded apollo</name>
    <dbReference type="NCBI Taxonomy" id="213953"/>
    <lineage>
        <taxon>Eukaryota</taxon>
        <taxon>Metazoa</taxon>
        <taxon>Ecdysozoa</taxon>
        <taxon>Arthropoda</taxon>
        <taxon>Hexapoda</taxon>
        <taxon>Insecta</taxon>
        <taxon>Pterygota</taxon>
        <taxon>Neoptera</taxon>
        <taxon>Endopterygota</taxon>
        <taxon>Lepidoptera</taxon>
        <taxon>Glossata</taxon>
        <taxon>Ditrysia</taxon>
        <taxon>Papilionoidea</taxon>
        <taxon>Papilionidae</taxon>
        <taxon>Parnassiinae</taxon>
        <taxon>Parnassini</taxon>
        <taxon>Parnassius</taxon>
        <taxon>Driopa</taxon>
    </lineage>
</organism>
<keyword evidence="3" id="KW-1185">Reference proteome</keyword>